<accession>A0A226EYF7</accession>
<dbReference type="OrthoDB" id="7765395at2759"/>
<dbReference type="PANTHER" id="PTHR18934">
    <property type="entry name" value="ATP-DEPENDENT RNA HELICASE"/>
    <property type="match status" value="1"/>
</dbReference>
<evidence type="ECO:0000259" key="10">
    <source>
        <dbReference type="PROSITE" id="PS51194"/>
    </source>
</evidence>
<feature type="compositionally biased region" description="Basic residues" evidence="6">
    <location>
        <begin position="798"/>
        <end position="807"/>
    </location>
</feature>
<keyword evidence="7" id="KW-0472">Membrane</keyword>
<dbReference type="Pfam" id="PF00271">
    <property type="entry name" value="Helicase_C"/>
    <property type="match status" value="1"/>
</dbReference>
<keyword evidence="5" id="KW-0862">Zinc</keyword>
<keyword evidence="5" id="KW-0479">Metal-binding</keyword>
<name>A0A226EYF7_FOLCA</name>
<keyword evidence="3 11" id="KW-0347">Helicase</keyword>
<feature type="domain" description="Helicase ATP-binding" evidence="9">
    <location>
        <begin position="291"/>
        <end position="458"/>
    </location>
</feature>
<feature type="compositionally biased region" description="Polar residues" evidence="6">
    <location>
        <begin position="774"/>
        <end position="787"/>
    </location>
</feature>
<evidence type="ECO:0000313" key="12">
    <source>
        <dbReference type="Proteomes" id="UP000198287"/>
    </source>
</evidence>
<dbReference type="InterPro" id="IPR013087">
    <property type="entry name" value="Znf_C2H2_type"/>
</dbReference>
<dbReference type="PROSITE" id="PS51194">
    <property type="entry name" value="HELICASE_CTER"/>
    <property type="match status" value="1"/>
</dbReference>
<evidence type="ECO:0000256" key="7">
    <source>
        <dbReference type="SAM" id="Phobius"/>
    </source>
</evidence>
<dbReference type="STRING" id="158441.A0A226EYF7"/>
<proteinExistence type="predicted"/>
<dbReference type="Proteomes" id="UP000198287">
    <property type="component" value="Unassembled WGS sequence"/>
</dbReference>
<gene>
    <name evidence="11" type="ORF">Fcan01_01938</name>
</gene>
<dbReference type="PROSITE" id="PS00028">
    <property type="entry name" value="ZINC_FINGER_C2H2_1"/>
    <property type="match status" value="1"/>
</dbReference>
<keyword evidence="7" id="KW-0812">Transmembrane</keyword>
<dbReference type="InterPro" id="IPR011545">
    <property type="entry name" value="DEAD/DEAH_box_helicase_dom"/>
</dbReference>
<evidence type="ECO:0000256" key="3">
    <source>
        <dbReference type="ARBA" id="ARBA00022806"/>
    </source>
</evidence>
<evidence type="ECO:0000256" key="5">
    <source>
        <dbReference type="PROSITE-ProRule" id="PRU00042"/>
    </source>
</evidence>
<dbReference type="SMART" id="SM00490">
    <property type="entry name" value="HELICc"/>
    <property type="match status" value="1"/>
</dbReference>
<keyword evidence="7" id="KW-1133">Transmembrane helix</keyword>
<keyword evidence="4" id="KW-0067">ATP-binding</keyword>
<dbReference type="GO" id="GO:0016787">
    <property type="term" value="F:hydrolase activity"/>
    <property type="evidence" value="ECO:0007669"/>
    <property type="project" value="UniProtKB-KW"/>
</dbReference>
<dbReference type="CDD" id="cd17917">
    <property type="entry name" value="DEXHc_RHA-like"/>
    <property type="match status" value="1"/>
</dbReference>
<evidence type="ECO:0000313" key="11">
    <source>
        <dbReference type="EMBL" id="OXA61656.1"/>
    </source>
</evidence>
<evidence type="ECO:0000256" key="2">
    <source>
        <dbReference type="ARBA" id="ARBA00022801"/>
    </source>
</evidence>
<dbReference type="GO" id="GO:0005634">
    <property type="term" value="C:nucleus"/>
    <property type="evidence" value="ECO:0007669"/>
    <property type="project" value="TreeGrafter"/>
</dbReference>
<feature type="compositionally biased region" description="Gly residues" evidence="6">
    <location>
        <begin position="236"/>
        <end position="263"/>
    </location>
</feature>
<protein>
    <submittedName>
        <fullName evidence="11">Putative ATP-dependent RNA helicase ucp12</fullName>
    </submittedName>
</protein>
<evidence type="ECO:0000259" key="9">
    <source>
        <dbReference type="PROSITE" id="PS51192"/>
    </source>
</evidence>
<reference evidence="11 12" key="1">
    <citation type="submission" date="2015-12" db="EMBL/GenBank/DDBJ databases">
        <title>The genome of Folsomia candida.</title>
        <authorList>
            <person name="Faddeeva A."/>
            <person name="Derks M.F."/>
            <person name="Anvar Y."/>
            <person name="Smit S."/>
            <person name="Van Straalen N."/>
            <person name="Roelofs D."/>
        </authorList>
    </citation>
    <scope>NUCLEOTIDE SEQUENCE [LARGE SCALE GENOMIC DNA]</scope>
    <source>
        <strain evidence="11 12">VU population</strain>
        <tissue evidence="11">Whole body</tissue>
    </source>
</reference>
<dbReference type="SMART" id="SM00382">
    <property type="entry name" value="AAA"/>
    <property type="match status" value="1"/>
</dbReference>
<feature type="domain" description="C2H2-type" evidence="8">
    <location>
        <begin position="179"/>
        <end position="209"/>
    </location>
</feature>
<dbReference type="InterPro" id="IPR014001">
    <property type="entry name" value="Helicase_ATP-bd"/>
</dbReference>
<dbReference type="PROSITE" id="PS50157">
    <property type="entry name" value="ZINC_FINGER_C2H2_2"/>
    <property type="match status" value="1"/>
</dbReference>
<feature type="domain" description="Helicase C-terminal" evidence="10">
    <location>
        <begin position="492"/>
        <end position="658"/>
    </location>
</feature>
<evidence type="ECO:0000259" key="8">
    <source>
        <dbReference type="PROSITE" id="PS50157"/>
    </source>
</evidence>
<dbReference type="SMART" id="SM00487">
    <property type="entry name" value="DEXDc"/>
    <property type="match status" value="1"/>
</dbReference>
<comment type="caution">
    <text evidence="11">The sequence shown here is derived from an EMBL/GenBank/DDBJ whole genome shotgun (WGS) entry which is preliminary data.</text>
</comment>
<evidence type="ECO:0000256" key="6">
    <source>
        <dbReference type="SAM" id="MobiDB-lite"/>
    </source>
</evidence>
<dbReference type="InterPro" id="IPR027417">
    <property type="entry name" value="P-loop_NTPase"/>
</dbReference>
<dbReference type="Pfam" id="PF00270">
    <property type="entry name" value="DEAD"/>
    <property type="match status" value="1"/>
</dbReference>
<feature type="region of interest" description="Disordered" evidence="6">
    <location>
        <begin position="236"/>
        <end position="276"/>
    </location>
</feature>
<evidence type="ECO:0000256" key="1">
    <source>
        <dbReference type="ARBA" id="ARBA00022741"/>
    </source>
</evidence>
<dbReference type="PANTHER" id="PTHR18934:SF237">
    <property type="entry name" value="ATP-DEPENDENT DNA_RNA HELICASE DHX36"/>
    <property type="match status" value="1"/>
</dbReference>
<dbReference type="GO" id="GO:0005524">
    <property type="term" value="F:ATP binding"/>
    <property type="evidence" value="ECO:0007669"/>
    <property type="project" value="UniProtKB-KW"/>
</dbReference>
<dbReference type="PROSITE" id="PS51192">
    <property type="entry name" value="HELICASE_ATP_BIND_1"/>
    <property type="match status" value="1"/>
</dbReference>
<dbReference type="SUPFAM" id="SSF52540">
    <property type="entry name" value="P-loop containing nucleoside triphosphate hydrolases"/>
    <property type="match status" value="1"/>
</dbReference>
<dbReference type="InterPro" id="IPR003593">
    <property type="entry name" value="AAA+_ATPase"/>
</dbReference>
<keyword evidence="5" id="KW-0863">Zinc-finger</keyword>
<keyword evidence="1" id="KW-0547">Nucleotide-binding</keyword>
<evidence type="ECO:0000256" key="4">
    <source>
        <dbReference type="ARBA" id="ARBA00022840"/>
    </source>
</evidence>
<dbReference type="InterPro" id="IPR001650">
    <property type="entry name" value="Helicase_C-like"/>
</dbReference>
<dbReference type="GO" id="GO:0003723">
    <property type="term" value="F:RNA binding"/>
    <property type="evidence" value="ECO:0007669"/>
    <property type="project" value="TreeGrafter"/>
</dbReference>
<feature type="region of interest" description="Disordered" evidence="6">
    <location>
        <begin position="774"/>
        <end position="807"/>
    </location>
</feature>
<dbReference type="GO" id="GO:0004386">
    <property type="term" value="F:helicase activity"/>
    <property type="evidence" value="ECO:0007669"/>
    <property type="project" value="UniProtKB-KW"/>
</dbReference>
<keyword evidence="12" id="KW-1185">Reference proteome</keyword>
<keyword evidence="2" id="KW-0378">Hydrolase</keyword>
<feature type="transmembrane region" description="Helical" evidence="7">
    <location>
        <begin position="1381"/>
        <end position="1405"/>
    </location>
</feature>
<dbReference type="EMBL" id="LNIX01000001">
    <property type="protein sequence ID" value="OXA61656.1"/>
    <property type="molecule type" value="Genomic_DNA"/>
</dbReference>
<dbReference type="GO" id="GO:0008270">
    <property type="term" value="F:zinc ion binding"/>
    <property type="evidence" value="ECO:0007669"/>
    <property type="project" value="UniProtKB-KW"/>
</dbReference>
<organism evidence="11 12">
    <name type="scientific">Folsomia candida</name>
    <name type="common">Springtail</name>
    <dbReference type="NCBI Taxonomy" id="158441"/>
    <lineage>
        <taxon>Eukaryota</taxon>
        <taxon>Metazoa</taxon>
        <taxon>Ecdysozoa</taxon>
        <taxon>Arthropoda</taxon>
        <taxon>Hexapoda</taxon>
        <taxon>Collembola</taxon>
        <taxon>Entomobryomorpha</taxon>
        <taxon>Isotomoidea</taxon>
        <taxon>Isotomidae</taxon>
        <taxon>Proisotominae</taxon>
        <taxon>Folsomia</taxon>
    </lineage>
</organism>
<sequence length="1509" mass="170769">MRPLAQDDLTNRSFSHITFTLFLDEGGSSREISLNHTLNHNIADGSAFVADMWDPSTRAHMCKVVELEQLYGWKCSPPHTYSFHMYTIDQYLAHKLRNACRRLTGGCFAMTPLNDFLLFKEFICVIKEQIRKCLHLMPEIRQEYFLNPPLLPDVVLLPHELPPAPQSDLTIQTKNIALFQCPSCPSRFECENLLNSHATFHEQHAKEKFICFVCETIFTWYKFMLVARGGGGGGRGAGAGAGAARGGGGRGGGGRGAGGGAGRGRGEGGRGGNAARNKEQLMAEYRPRIQDVLGRTGGVLMVTGMTGSGKSTLIPQIFLDLVGQDKDIFVVVPRRIPAIMLYNRLRRELGDRADLVGYQLGGHVKVGTEVTRLWFITAGLLAKQIASNTEYFFRCGAVIVDEVHERGRETEVVMSQVKTLRQNVPAGRRIPNIVIMSATFNPHLFVNYFRGAVALPVEDFVLDMGNGLNANLDVLELYTNDLQVEGDNAANYIEELMSVFANPWFEKAMIPIIFNTLIRIDQANEFAPYRDGNVLVFVPGDTEQQDAVKADQQLGRKIVIATNIAESSLTIEGLKIVFNFGLHKISDYDWEKSLPKLRLSFATRDQNVQRRGRVGRITPGLCVHMFPQEFIHSPRNNDPERVEPTELERLPVESVILSAITMMNTMHRNQEPPAGFLRAYFNGLLSVPDELHVDEGFQSLLNKGGLIRNKFIFQDTWDAFDLTLAGQMMSSLPMDLKHVELILRGMMTGTLQSAVIIVAQHMNMSKDLFKSSTPSRTSLVGANTASSRGEKDVVQRTPHGRHDGKQKKTVTRIHGLVVPGARPTRQWTRSDFLSINQRVIDRMDDNVQDVYGRIARYANDVTEFPVMYLLAPADEDSQSITRCFFSLISAGDDPSMWFISKPDEEFHEAWKLQNFPLNHLFMDYNSSSAETMNFPAYGPYLQNLLSQGCHAVPSLGLYYHEIQKEKSQQKLQERFATVAFEPTSEKLHLGKIDTSLVSCLQRVKLLGMSSISVFSRPQNRVVQEPNFTPMELPVLNKREIFHLVTFLNPHCFGIRPYALGNKWDQMKQVMDTLWRNHPEQEVRPNMIKPTRKCIVRKNRGGKFAMMAYRGIIKSMIPDHLHQQDPINLLVMVHTIDEGICKWYKLRDIMLYHEEKKNYGYPKLFDQPPLAIRVSLVSLNPPAHKGHEWNYLDTDNMRAHLQNRDNGGFGATLRLDDVPRECTTKGYFECEDVFSRDGSSFVNWATEVKGYAVSRRRARLELLATIRPSDDRCLLSLEGGSAGHDPFSEVEGQETAHHLFGKLHSPAQVKWEPADDKLRACSVYVDSNSVNSVVVDPELANPPNSGYCHLVLAAGSRWYQRRDGMDIIKLERTTLLPRVPGLLTLLSAAFCPAISIVTTGFMYNIIAIRIFKKFQDGSYRLQRVQHVDIALEQEDLNLINSLRRAKNMMYVQGYNAFQGHQQDYINDLTYFFRRKRQPQLPNYAVNLNNLPNQKQDNQNENFMVLFEEHI</sequence>
<dbReference type="Gene3D" id="3.40.50.300">
    <property type="entry name" value="P-loop containing nucleotide triphosphate hydrolases"/>
    <property type="match status" value="2"/>
</dbReference>